<proteinExistence type="predicted"/>
<dbReference type="AlphaFoldDB" id="A0A8X6I0T4"/>
<dbReference type="EMBL" id="BMAO01014644">
    <property type="protein sequence ID" value="GFQ96204.1"/>
    <property type="molecule type" value="Genomic_DNA"/>
</dbReference>
<sequence length="341" mass="39044">MTSNCEPVTMVDDQSVQMEDVSIPTHLSDEEKCAKLKCFEKEVNIFTARMDYVQDMLKIEKIDDTPNKETMEQLSSELQNLERKVKFLEGKVIEFLPCPVALCKYNYNFRNSKNAKRNTDPILRPAKLTNLTAKTDKNNKDNEFTLPKKTVKPISVENNKIPVTTTNSFAVLNTVNNDAEDVPPVANKIKPINMKMNDKYNQILQELHRTHPTAINSYYNGYIRIQAETSDHHREIKTYLTAQKVEYFVNDPVANRPLKLAIKGLPASTKVEDIKSDLIAKGINIDKVAQLKKFADKTPLPIYMIEVVRDENVDDIFGTRSCLYMQIKIVRLVKAFVKARV</sequence>
<keyword evidence="2" id="KW-1185">Reference proteome</keyword>
<reference evidence="1" key="1">
    <citation type="submission" date="2020-07" db="EMBL/GenBank/DDBJ databases">
        <title>Multicomponent nature underlies the extraordinary mechanical properties of spider dragline silk.</title>
        <authorList>
            <person name="Kono N."/>
            <person name="Nakamura H."/>
            <person name="Mori M."/>
            <person name="Yoshida Y."/>
            <person name="Ohtoshi R."/>
            <person name="Malay A.D."/>
            <person name="Moran D.A.P."/>
            <person name="Tomita M."/>
            <person name="Numata K."/>
            <person name="Arakawa K."/>
        </authorList>
    </citation>
    <scope>NUCLEOTIDE SEQUENCE</scope>
</reference>
<evidence type="ECO:0000313" key="2">
    <source>
        <dbReference type="Proteomes" id="UP000887116"/>
    </source>
</evidence>
<organism evidence="1 2">
    <name type="scientific">Trichonephila clavata</name>
    <name type="common">Joro spider</name>
    <name type="synonym">Nephila clavata</name>
    <dbReference type="NCBI Taxonomy" id="2740835"/>
    <lineage>
        <taxon>Eukaryota</taxon>
        <taxon>Metazoa</taxon>
        <taxon>Ecdysozoa</taxon>
        <taxon>Arthropoda</taxon>
        <taxon>Chelicerata</taxon>
        <taxon>Arachnida</taxon>
        <taxon>Araneae</taxon>
        <taxon>Araneomorphae</taxon>
        <taxon>Entelegynae</taxon>
        <taxon>Araneoidea</taxon>
        <taxon>Nephilidae</taxon>
        <taxon>Trichonephila</taxon>
    </lineage>
</organism>
<protein>
    <recommendedName>
        <fullName evidence="3">Pre-C2HC domain-containing protein</fullName>
    </recommendedName>
</protein>
<comment type="caution">
    <text evidence="1">The sequence shown here is derived from an EMBL/GenBank/DDBJ whole genome shotgun (WGS) entry which is preliminary data.</text>
</comment>
<accession>A0A8X6I0T4</accession>
<name>A0A8X6I0T4_TRICU</name>
<dbReference type="Proteomes" id="UP000887116">
    <property type="component" value="Unassembled WGS sequence"/>
</dbReference>
<evidence type="ECO:0008006" key="3">
    <source>
        <dbReference type="Google" id="ProtNLM"/>
    </source>
</evidence>
<gene>
    <name evidence="1" type="primary">NCL1_34574</name>
    <name evidence="1" type="ORF">TNCT_211661</name>
</gene>
<evidence type="ECO:0000313" key="1">
    <source>
        <dbReference type="EMBL" id="GFQ96204.1"/>
    </source>
</evidence>